<evidence type="ECO:0000256" key="5">
    <source>
        <dbReference type="SAM" id="Phobius"/>
    </source>
</evidence>
<feature type="transmembrane region" description="Helical" evidence="5">
    <location>
        <begin position="86"/>
        <end position="113"/>
    </location>
</feature>
<dbReference type="InterPro" id="IPR007568">
    <property type="entry name" value="RTA1"/>
</dbReference>
<dbReference type="Proteomes" id="UP000469558">
    <property type="component" value="Unassembled WGS sequence"/>
</dbReference>
<dbReference type="OrthoDB" id="4521223at2759"/>
<dbReference type="Pfam" id="PF04479">
    <property type="entry name" value="RTA1"/>
    <property type="match status" value="1"/>
</dbReference>
<gene>
    <name evidence="6" type="primary">RSB1_1</name>
    <name evidence="6" type="ORF">LSUE1_G002914</name>
</gene>
<feature type="transmembrane region" description="Helical" evidence="5">
    <location>
        <begin position="26"/>
        <end position="46"/>
    </location>
</feature>
<dbReference type="EMBL" id="QGMK01000271">
    <property type="protein sequence ID" value="TVY82818.1"/>
    <property type="molecule type" value="Genomic_DNA"/>
</dbReference>
<feature type="transmembrane region" description="Helical" evidence="5">
    <location>
        <begin position="53"/>
        <end position="71"/>
    </location>
</feature>
<keyword evidence="3 5" id="KW-1133">Transmembrane helix</keyword>
<dbReference type="GO" id="GO:0000324">
    <property type="term" value="C:fungal-type vacuole"/>
    <property type="evidence" value="ECO:0007669"/>
    <property type="project" value="TreeGrafter"/>
</dbReference>
<evidence type="ECO:0000313" key="7">
    <source>
        <dbReference type="Proteomes" id="UP000469558"/>
    </source>
</evidence>
<reference evidence="6 7" key="1">
    <citation type="submission" date="2018-05" db="EMBL/GenBank/DDBJ databases">
        <title>Genome sequencing and assembly of the regulated plant pathogen Lachnellula willkommii and related sister species for the development of diagnostic species identification markers.</title>
        <authorList>
            <person name="Giroux E."/>
            <person name="Bilodeau G."/>
        </authorList>
    </citation>
    <scope>NUCLEOTIDE SEQUENCE [LARGE SCALE GENOMIC DNA]</scope>
    <source>
        <strain evidence="6 7">CBS 268.59</strain>
    </source>
</reference>
<keyword evidence="7" id="KW-1185">Reference proteome</keyword>
<evidence type="ECO:0000256" key="1">
    <source>
        <dbReference type="ARBA" id="ARBA00004141"/>
    </source>
</evidence>
<feature type="transmembrane region" description="Helical" evidence="5">
    <location>
        <begin position="217"/>
        <end position="242"/>
    </location>
</feature>
<dbReference type="PANTHER" id="PTHR31465:SF9">
    <property type="entry name" value="SPHINGOID LONG-CHAIN BASE TRANSPORTER RSB1"/>
    <property type="match status" value="1"/>
</dbReference>
<keyword evidence="2 5" id="KW-0812">Transmembrane</keyword>
<organism evidence="6 7">
    <name type="scientific">Lachnellula suecica</name>
    <dbReference type="NCBI Taxonomy" id="602035"/>
    <lineage>
        <taxon>Eukaryota</taxon>
        <taxon>Fungi</taxon>
        <taxon>Dikarya</taxon>
        <taxon>Ascomycota</taxon>
        <taxon>Pezizomycotina</taxon>
        <taxon>Leotiomycetes</taxon>
        <taxon>Helotiales</taxon>
        <taxon>Lachnaceae</taxon>
        <taxon>Lachnellula</taxon>
    </lineage>
</organism>
<evidence type="ECO:0000313" key="6">
    <source>
        <dbReference type="EMBL" id="TVY82818.1"/>
    </source>
</evidence>
<sequence>MEQLSCTEVKPQCPVDGSPLGYPPNLAASVVFTTLFGISIIGHIVLGWKYKTWAFLIAMLLGLSIETLGYLGRVSMHFNPYNLNSLLIQIVALSIAPTFYNAGLYLCLSKIYMQQLIEHSINRYGEDISRFRPIWYTRFFISCDIISLTLQTTGGGIVSSSARQTKTNLGNHILLAGLTFQIISLVFFAAACIDLTLRIRTYPLRKNPRNKALRGDFRFRGFLWAAVVSFSAIFIRCVYRVIELGGGWNPASNHLMREETPFILLESCMITIAVFALLVFHPGYGHQYPFDKPPYESTNGTLTAAGSKDSIPWSTSSNSVSLYSCNF</sequence>
<feature type="transmembrane region" description="Helical" evidence="5">
    <location>
        <begin position="262"/>
        <end position="280"/>
    </location>
</feature>
<comment type="subcellular location">
    <subcellularLocation>
        <location evidence="1">Membrane</location>
        <topology evidence="1">Multi-pass membrane protein</topology>
    </subcellularLocation>
</comment>
<dbReference type="PANTHER" id="PTHR31465">
    <property type="entry name" value="PROTEIN RTA1-RELATED"/>
    <property type="match status" value="1"/>
</dbReference>
<evidence type="ECO:0000256" key="3">
    <source>
        <dbReference type="ARBA" id="ARBA00022989"/>
    </source>
</evidence>
<dbReference type="AlphaFoldDB" id="A0A8T9CB13"/>
<comment type="caution">
    <text evidence="6">The sequence shown here is derived from an EMBL/GenBank/DDBJ whole genome shotgun (WGS) entry which is preliminary data.</text>
</comment>
<proteinExistence type="predicted"/>
<dbReference type="GO" id="GO:0005886">
    <property type="term" value="C:plasma membrane"/>
    <property type="evidence" value="ECO:0007669"/>
    <property type="project" value="TreeGrafter"/>
</dbReference>
<protein>
    <submittedName>
        <fullName evidence="6">Sphingoid long-chain base transporter RSB1</fullName>
    </submittedName>
</protein>
<name>A0A8T9CB13_9HELO</name>
<accession>A0A8T9CB13</accession>
<feature type="transmembrane region" description="Helical" evidence="5">
    <location>
        <begin position="173"/>
        <end position="197"/>
    </location>
</feature>
<keyword evidence="4 5" id="KW-0472">Membrane</keyword>
<evidence type="ECO:0000256" key="4">
    <source>
        <dbReference type="ARBA" id="ARBA00023136"/>
    </source>
</evidence>
<feature type="transmembrane region" description="Helical" evidence="5">
    <location>
        <begin position="134"/>
        <end position="153"/>
    </location>
</feature>
<evidence type="ECO:0000256" key="2">
    <source>
        <dbReference type="ARBA" id="ARBA00022692"/>
    </source>
</evidence>